<feature type="transmembrane region" description="Helical" evidence="1">
    <location>
        <begin position="41"/>
        <end position="63"/>
    </location>
</feature>
<evidence type="ECO:0000256" key="1">
    <source>
        <dbReference type="SAM" id="Phobius"/>
    </source>
</evidence>
<name>A0A0U3G217_9CREN</name>
<dbReference type="KEGG" id="iis:EYM_02855"/>
<sequence length="302" mass="33918">MLPSFIPRLKRFEAILIAFLVEPFREVSLARRSKSRGKKENLLIIASSLFILMFIGETIIMLAPRGSGSNVISREELLKYRYIPSPSNFTVMFFGASIKECPLCPETLSNVTQAINSLKRSELFSNTSIVMKVFQCNGFPSCQDKESLVNFKLYRVSQVPLVIISYRGFLVPIDVVGMSPQEIATLLAAWYQILKVAWKPPARGLVVAYFYDGNHTSPYWDIIKKELVSRNVTVVEFGCKSYPSNCTNNIEAYATMLALGISPNNLPLMLVFKDSAIALELQLKGPVNINEIVEKIETLKES</sequence>
<dbReference type="EMBL" id="CP006867">
    <property type="protein sequence ID" value="ALU12364.1"/>
    <property type="molecule type" value="Genomic_DNA"/>
</dbReference>
<organism evidence="2 3">
    <name type="scientific">Ignicoccus islandicus DSM 13165</name>
    <dbReference type="NCBI Taxonomy" id="940295"/>
    <lineage>
        <taxon>Archaea</taxon>
        <taxon>Thermoproteota</taxon>
        <taxon>Thermoprotei</taxon>
        <taxon>Desulfurococcales</taxon>
        <taxon>Desulfurococcaceae</taxon>
        <taxon>Ignicoccus</taxon>
    </lineage>
</organism>
<reference evidence="2 3" key="1">
    <citation type="submission" date="2013-11" db="EMBL/GenBank/DDBJ databases">
        <title>Comparative genomics of Ignicoccus.</title>
        <authorList>
            <person name="Podar M."/>
        </authorList>
    </citation>
    <scope>NUCLEOTIDE SEQUENCE [LARGE SCALE GENOMIC DNA]</scope>
    <source>
        <strain evidence="2 3">DSM 13165</strain>
    </source>
</reference>
<keyword evidence="1" id="KW-1133">Transmembrane helix</keyword>
<keyword evidence="3" id="KW-1185">Reference proteome</keyword>
<evidence type="ECO:0008006" key="4">
    <source>
        <dbReference type="Google" id="ProtNLM"/>
    </source>
</evidence>
<dbReference type="AlphaFoldDB" id="A0A0U3G217"/>
<protein>
    <recommendedName>
        <fullName evidence="4">Thioredoxin-like fold domain-containing protein</fullName>
    </recommendedName>
</protein>
<dbReference type="STRING" id="940295.EYM_02855"/>
<accession>A0A0U3G217</accession>
<keyword evidence="1" id="KW-0472">Membrane</keyword>
<proteinExistence type="predicted"/>
<dbReference type="Proteomes" id="UP000060778">
    <property type="component" value="Chromosome"/>
</dbReference>
<keyword evidence="1" id="KW-0812">Transmembrane</keyword>
<evidence type="ECO:0000313" key="3">
    <source>
        <dbReference type="Proteomes" id="UP000060778"/>
    </source>
</evidence>
<gene>
    <name evidence="2" type="ORF">EYM_02855</name>
</gene>
<evidence type="ECO:0000313" key="2">
    <source>
        <dbReference type="EMBL" id="ALU12364.1"/>
    </source>
</evidence>